<keyword evidence="2 7" id="KW-0812">Transmembrane</keyword>
<comment type="similarity">
    <text evidence="6">Belongs to the TMEM104 family.</text>
</comment>
<evidence type="ECO:0000256" key="5">
    <source>
        <dbReference type="ARBA" id="ARBA00023180"/>
    </source>
</evidence>
<evidence type="ECO:0000259" key="8">
    <source>
        <dbReference type="Pfam" id="PF01490"/>
    </source>
</evidence>
<keyword evidence="3 7" id="KW-1133">Transmembrane helix</keyword>
<dbReference type="Proteomes" id="UP001209878">
    <property type="component" value="Unassembled WGS sequence"/>
</dbReference>
<dbReference type="InterPro" id="IPR013057">
    <property type="entry name" value="AA_transpt_TM"/>
</dbReference>
<feature type="transmembrane region" description="Helical" evidence="7">
    <location>
        <begin position="39"/>
        <end position="59"/>
    </location>
</feature>
<evidence type="ECO:0000313" key="10">
    <source>
        <dbReference type="Proteomes" id="UP001209878"/>
    </source>
</evidence>
<feature type="transmembrane region" description="Helical" evidence="7">
    <location>
        <begin position="143"/>
        <end position="164"/>
    </location>
</feature>
<comment type="caution">
    <text evidence="9">The sequence shown here is derived from an EMBL/GenBank/DDBJ whole genome shotgun (WGS) entry which is preliminary data.</text>
</comment>
<feature type="domain" description="Amino acid transporter transmembrane" evidence="8">
    <location>
        <begin position="58"/>
        <end position="285"/>
    </location>
</feature>
<name>A0AAD9UHQ7_RIDPI</name>
<evidence type="ECO:0000256" key="7">
    <source>
        <dbReference type="SAM" id="Phobius"/>
    </source>
</evidence>
<feature type="transmembrane region" description="Helical" evidence="7">
    <location>
        <begin position="231"/>
        <end position="251"/>
    </location>
</feature>
<evidence type="ECO:0000256" key="6">
    <source>
        <dbReference type="ARBA" id="ARBA00038166"/>
    </source>
</evidence>
<sequence length="335" mass="37448">MYMGRMVSLFFNKGAACNETLTGDSPCWASVPSITRADAYRMFLACFALLLGPFVFFNIQQMKYLQVFTALIRWLSFFTMIVLACIQLAKGHDRGNPQLARFSGIPMLFGVCVYSFMCHHSLPSIATPISNKSRIHSLFAADYSLILVFYLVLSLTGVFTFANIKDLYTLNFQPDPCFPSIDPVNSVDFIGYFLALFPLFALSSNFPIVGITLRENLKTLFLQEGRVYPWLVDRILFPVMALLPPVTIAMVTNNVEILVSITGSYAGVVIQYIVPACLVYLAQRSVRQRVGGDETASKNKHRSPFGHSLWMLFILVWSVVCVVAITVNHIIEASA</sequence>
<evidence type="ECO:0000313" key="9">
    <source>
        <dbReference type="EMBL" id="KAK2189642.1"/>
    </source>
</evidence>
<proteinExistence type="inferred from homology"/>
<comment type="subcellular location">
    <subcellularLocation>
        <location evidence="1">Membrane</location>
        <topology evidence="1">Multi-pass membrane protein</topology>
    </subcellularLocation>
</comment>
<organism evidence="9 10">
    <name type="scientific">Ridgeia piscesae</name>
    <name type="common">Tubeworm</name>
    <dbReference type="NCBI Taxonomy" id="27915"/>
    <lineage>
        <taxon>Eukaryota</taxon>
        <taxon>Metazoa</taxon>
        <taxon>Spiralia</taxon>
        <taxon>Lophotrochozoa</taxon>
        <taxon>Annelida</taxon>
        <taxon>Polychaeta</taxon>
        <taxon>Sedentaria</taxon>
        <taxon>Canalipalpata</taxon>
        <taxon>Sabellida</taxon>
        <taxon>Siboglinidae</taxon>
        <taxon>Ridgeia</taxon>
    </lineage>
</organism>
<evidence type="ECO:0000256" key="2">
    <source>
        <dbReference type="ARBA" id="ARBA00022692"/>
    </source>
</evidence>
<reference evidence="9" key="1">
    <citation type="journal article" date="2023" name="Mol. Biol. Evol.">
        <title>Third-Generation Sequencing Reveals the Adaptive Role of the Epigenome in Three Deep-Sea Polychaetes.</title>
        <authorList>
            <person name="Perez M."/>
            <person name="Aroh O."/>
            <person name="Sun Y."/>
            <person name="Lan Y."/>
            <person name="Juniper S.K."/>
            <person name="Young C.R."/>
            <person name="Angers B."/>
            <person name="Qian P.Y."/>
        </authorList>
    </citation>
    <scope>NUCLEOTIDE SEQUENCE</scope>
    <source>
        <strain evidence="9">R07B-5</strain>
    </source>
</reference>
<dbReference type="GO" id="GO:0016020">
    <property type="term" value="C:membrane"/>
    <property type="evidence" value="ECO:0007669"/>
    <property type="project" value="UniProtKB-SubCell"/>
</dbReference>
<feature type="transmembrane region" description="Helical" evidence="7">
    <location>
        <begin position="257"/>
        <end position="281"/>
    </location>
</feature>
<keyword evidence="4 7" id="KW-0472">Membrane</keyword>
<feature type="transmembrane region" description="Helical" evidence="7">
    <location>
        <begin position="189"/>
        <end position="211"/>
    </location>
</feature>
<dbReference type="PANTHER" id="PTHR16189">
    <property type="entry name" value="TRANSMEMBRANE PROTEIN 104-RELATED"/>
    <property type="match status" value="1"/>
</dbReference>
<dbReference type="AlphaFoldDB" id="A0AAD9UHQ7"/>
<evidence type="ECO:0000256" key="3">
    <source>
        <dbReference type="ARBA" id="ARBA00022989"/>
    </source>
</evidence>
<protein>
    <recommendedName>
        <fullName evidence="8">Amino acid transporter transmembrane domain-containing protein</fullName>
    </recommendedName>
</protein>
<evidence type="ECO:0000256" key="1">
    <source>
        <dbReference type="ARBA" id="ARBA00004141"/>
    </source>
</evidence>
<dbReference type="PANTHER" id="PTHR16189:SF0">
    <property type="entry name" value="TRANSMEMBRANE PROTEIN 104"/>
    <property type="match status" value="1"/>
</dbReference>
<feature type="transmembrane region" description="Helical" evidence="7">
    <location>
        <begin position="309"/>
        <end position="331"/>
    </location>
</feature>
<keyword evidence="10" id="KW-1185">Reference proteome</keyword>
<dbReference type="Pfam" id="PF01490">
    <property type="entry name" value="Aa_trans"/>
    <property type="match status" value="1"/>
</dbReference>
<feature type="transmembrane region" description="Helical" evidence="7">
    <location>
        <begin position="101"/>
        <end position="122"/>
    </location>
</feature>
<accession>A0AAD9UHQ7</accession>
<keyword evidence="5" id="KW-0325">Glycoprotein</keyword>
<dbReference type="EMBL" id="JAODUO010000101">
    <property type="protein sequence ID" value="KAK2189642.1"/>
    <property type="molecule type" value="Genomic_DNA"/>
</dbReference>
<evidence type="ECO:0000256" key="4">
    <source>
        <dbReference type="ARBA" id="ARBA00023136"/>
    </source>
</evidence>
<feature type="transmembrane region" description="Helical" evidence="7">
    <location>
        <begin position="71"/>
        <end position="89"/>
    </location>
</feature>
<gene>
    <name evidence="9" type="ORF">NP493_101g09002</name>
</gene>